<reference evidence="2" key="1">
    <citation type="submission" date="2025-08" db="UniProtKB">
        <authorList>
            <consortium name="RefSeq"/>
        </authorList>
    </citation>
    <scope>IDENTIFICATION</scope>
    <source>
        <tissue evidence="2">Blood</tissue>
    </source>
</reference>
<gene>
    <name evidence="2" type="primary">LOC129338472</name>
</gene>
<name>A0AA97LA71_EUBMA</name>
<dbReference type="AlphaFoldDB" id="A0AA97LA71"/>
<organism evidence="1 2">
    <name type="scientific">Eublepharis macularius</name>
    <name type="common">Leopard gecko</name>
    <name type="synonym">Cyrtodactylus macularius</name>
    <dbReference type="NCBI Taxonomy" id="481883"/>
    <lineage>
        <taxon>Eukaryota</taxon>
        <taxon>Metazoa</taxon>
        <taxon>Chordata</taxon>
        <taxon>Craniata</taxon>
        <taxon>Vertebrata</taxon>
        <taxon>Euteleostomi</taxon>
        <taxon>Lepidosauria</taxon>
        <taxon>Squamata</taxon>
        <taxon>Bifurcata</taxon>
        <taxon>Gekkota</taxon>
        <taxon>Eublepharidae</taxon>
        <taxon>Eublepharinae</taxon>
        <taxon>Eublepharis</taxon>
    </lineage>
</organism>
<protein>
    <submittedName>
        <fullName evidence="2">Uncharacterized protein LOC129338472</fullName>
    </submittedName>
</protein>
<accession>A0AA97LA71</accession>
<dbReference type="KEGG" id="emc:129338472"/>
<dbReference type="RefSeq" id="XP_054848720.1">
    <property type="nucleotide sequence ID" value="XM_054992745.1"/>
</dbReference>
<evidence type="ECO:0000313" key="1">
    <source>
        <dbReference type="Proteomes" id="UP001190640"/>
    </source>
</evidence>
<evidence type="ECO:0000313" key="2">
    <source>
        <dbReference type="RefSeq" id="XP_054848720.1"/>
    </source>
</evidence>
<dbReference type="GeneID" id="129338472"/>
<keyword evidence="1" id="KW-1185">Reference proteome</keyword>
<dbReference type="Proteomes" id="UP001190640">
    <property type="component" value="Chromosome 12"/>
</dbReference>
<proteinExistence type="predicted"/>
<sequence>MDNGTKQMVAHWIGRFLAIHRCQKSSPQEWIQNNWKRFLHFTSYSDLLNSWGASNGSAFLTEAEGSALEYMTPSQVAEITVALGVLSNISLTKVVAQALASKDVHFAEDFLSKLAPLLPQPPPVHNKASLHLMLESILQKVGQSFPDLCSPSLKDLFQRKLRVFLPAADEKILKLFPTRIGCTDFHDIYKGINSVYHELDPVTQKAVYKSRMDFLERQLAKEGVACTFSTSNSKEWLQENFGLSSIFVAYDDFVRLNPSFNGVSNLIRILSEHSLNQLSLHMWG</sequence>